<keyword evidence="2" id="KW-1185">Reference proteome</keyword>
<dbReference type="Proteomes" id="UP001320245">
    <property type="component" value="Unassembled WGS sequence"/>
</dbReference>
<gene>
    <name evidence="1" type="ORF">SLS53_000267</name>
</gene>
<sequence length="242" mass="28314">MAFDAAARPIRDDGMSVSSYHSDAYTLPGNHMEDDARSVLTASSYDIRVPKAQGVYQPVYEAWTLCMSHETGHDVTKLKSGGFDILSTHKEEAPWIYYRPEPYEQQELSDMALEAIGRYQAENQRCFPSHLIRGPAKPYEHDLDKRIQKLPVALQSELNGLLRRREEATSNRFHRRDWTVTMVREQYRYRFASARPEEVKRSGRFWKKKQDQRRIEYFFIIRGAVGKVATDDKGHEAIWQRR</sequence>
<name>A0AAN9YLJ1_9PEZI</name>
<organism evidence="1 2">
    <name type="scientific">Cytospora paraplurivora</name>
    <dbReference type="NCBI Taxonomy" id="2898453"/>
    <lineage>
        <taxon>Eukaryota</taxon>
        <taxon>Fungi</taxon>
        <taxon>Dikarya</taxon>
        <taxon>Ascomycota</taxon>
        <taxon>Pezizomycotina</taxon>
        <taxon>Sordariomycetes</taxon>
        <taxon>Sordariomycetidae</taxon>
        <taxon>Diaporthales</taxon>
        <taxon>Cytosporaceae</taxon>
        <taxon>Cytospora</taxon>
    </lineage>
</organism>
<evidence type="ECO:0000313" key="1">
    <source>
        <dbReference type="EMBL" id="KAK7749688.1"/>
    </source>
</evidence>
<evidence type="ECO:0000313" key="2">
    <source>
        <dbReference type="Proteomes" id="UP001320245"/>
    </source>
</evidence>
<reference evidence="1 2" key="1">
    <citation type="journal article" date="2023" name="PLoS ONE">
        <title>Cytospora paraplurivora sp. nov. isolated from orchards with fruit tree decline syndrome in Ontario, Canada.</title>
        <authorList>
            <person name="Ilyukhin E."/>
            <person name="Nguyen H.D.T."/>
            <person name="Castle A.J."/>
            <person name="Ellouze W."/>
        </authorList>
    </citation>
    <scope>NUCLEOTIDE SEQUENCE [LARGE SCALE GENOMIC DNA]</scope>
    <source>
        <strain evidence="1 2">FDS-564</strain>
    </source>
</reference>
<proteinExistence type="predicted"/>
<protein>
    <submittedName>
        <fullName evidence="1">Uncharacterized protein</fullName>
    </submittedName>
</protein>
<dbReference type="AlphaFoldDB" id="A0AAN9YLJ1"/>
<accession>A0AAN9YLJ1</accession>
<dbReference type="EMBL" id="JAJSPL020000001">
    <property type="protein sequence ID" value="KAK7749688.1"/>
    <property type="molecule type" value="Genomic_DNA"/>
</dbReference>
<comment type="caution">
    <text evidence="1">The sequence shown here is derived from an EMBL/GenBank/DDBJ whole genome shotgun (WGS) entry which is preliminary data.</text>
</comment>